<dbReference type="Pfam" id="PF00613">
    <property type="entry name" value="PI3Ka"/>
    <property type="match status" value="2"/>
</dbReference>
<dbReference type="PIRSF" id="PIRSF000587">
    <property type="entry name" value="PI3K_Vps34"/>
    <property type="match status" value="1"/>
</dbReference>
<comment type="catalytic activity">
    <reaction evidence="10">
        <text>a 1,2-diacyl-sn-glycero-3-phospho-(1D-myo-inositol) + ATP = a 1,2-diacyl-sn-glycero-3-phospho-(1D-myo-inositol-3-phosphate) + ADP + H(+)</text>
        <dbReference type="Rhea" id="RHEA:12709"/>
        <dbReference type="ChEBI" id="CHEBI:15378"/>
        <dbReference type="ChEBI" id="CHEBI:30616"/>
        <dbReference type="ChEBI" id="CHEBI:57880"/>
        <dbReference type="ChEBI" id="CHEBI:58088"/>
        <dbReference type="ChEBI" id="CHEBI:456216"/>
        <dbReference type="EC" id="2.7.1.137"/>
    </reaction>
    <physiologicalReaction direction="left-to-right" evidence="10">
        <dbReference type="Rhea" id="RHEA:12710"/>
    </physiologicalReaction>
</comment>
<proteinExistence type="inferred from homology"/>
<feature type="domain" description="C2 PI3K-type" evidence="18">
    <location>
        <begin position="39"/>
        <end position="207"/>
    </location>
</feature>
<organism evidence="19 20">
    <name type="scientific">[Candida] railenensis</name>
    <dbReference type="NCBI Taxonomy" id="45579"/>
    <lineage>
        <taxon>Eukaryota</taxon>
        <taxon>Fungi</taxon>
        <taxon>Dikarya</taxon>
        <taxon>Ascomycota</taxon>
        <taxon>Saccharomycotina</taxon>
        <taxon>Pichiomycetes</taxon>
        <taxon>Debaryomycetaceae</taxon>
        <taxon>Kurtzmaniella</taxon>
    </lineage>
</organism>
<evidence type="ECO:0000256" key="9">
    <source>
        <dbReference type="ARBA" id="ARBA00022840"/>
    </source>
</evidence>
<dbReference type="InterPro" id="IPR002420">
    <property type="entry name" value="PI3K-type_C2_dom"/>
</dbReference>
<dbReference type="Proteomes" id="UP000837801">
    <property type="component" value="Unassembled WGS sequence"/>
</dbReference>
<dbReference type="SMART" id="SM00146">
    <property type="entry name" value="PI3Kc"/>
    <property type="match status" value="1"/>
</dbReference>
<dbReference type="FunFam" id="3.30.1010.10:FF:000002">
    <property type="entry name" value="Phosphatidylinositol 3-kinase catalytic subunit type 3"/>
    <property type="match status" value="1"/>
</dbReference>
<comment type="subcellular location">
    <subcellularLocation>
        <location evidence="2">Endosome membrane</location>
        <topology evidence="2">Peripheral membrane protein</topology>
    </subcellularLocation>
    <subcellularLocation>
        <location evidence="1">Golgi apparatus</location>
        <location evidence="1">trans-Golgi network membrane</location>
        <topology evidence="1">Peripheral membrane protein</topology>
    </subcellularLocation>
</comment>
<evidence type="ECO:0000256" key="13">
    <source>
        <dbReference type="ARBA" id="ARBA00061999"/>
    </source>
</evidence>
<comment type="caution">
    <text evidence="19">The sequence shown here is derived from an EMBL/GenBank/DDBJ whole genome shotgun (WGS) entry which is preliminary data.</text>
</comment>
<dbReference type="InterPro" id="IPR001263">
    <property type="entry name" value="PI3K_accessory_dom"/>
</dbReference>
<feature type="compositionally biased region" description="Low complexity" evidence="15">
    <location>
        <begin position="313"/>
        <end position="332"/>
    </location>
</feature>
<dbReference type="Gene3D" id="3.30.1010.10">
    <property type="entry name" value="Phosphatidylinositol 3-kinase Catalytic Subunit, Chain A, domain 4"/>
    <property type="match status" value="1"/>
</dbReference>
<evidence type="ECO:0000256" key="5">
    <source>
        <dbReference type="ARBA" id="ARBA00022679"/>
    </source>
</evidence>
<keyword evidence="7" id="KW-0967">Endosome</keyword>
<dbReference type="GO" id="GO:0006897">
    <property type="term" value="P:endocytosis"/>
    <property type="evidence" value="ECO:0007669"/>
    <property type="project" value="TreeGrafter"/>
</dbReference>
<protein>
    <recommendedName>
        <fullName evidence="11">Phosphatidylinositol 3-kinase VPS34</fullName>
        <ecNumber evidence="4">2.7.1.137</ecNumber>
    </recommendedName>
    <alternativeName>
        <fullName evidence="14">Vacuolar protein sorting-associated protein 34</fullName>
    </alternativeName>
</protein>
<evidence type="ECO:0000256" key="12">
    <source>
        <dbReference type="ARBA" id="ARBA00059175"/>
    </source>
</evidence>
<evidence type="ECO:0000256" key="1">
    <source>
        <dbReference type="ARBA" id="ARBA00004150"/>
    </source>
</evidence>
<dbReference type="PROSITE" id="PS51547">
    <property type="entry name" value="C2_PI3K"/>
    <property type="match status" value="1"/>
</dbReference>
<evidence type="ECO:0000259" key="17">
    <source>
        <dbReference type="PROSITE" id="PS51545"/>
    </source>
</evidence>
<dbReference type="PANTHER" id="PTHR10048:SF7">
    <property type="entry name" value="PHOSPHATIDYLINOSITOL 3-KINASE CATALYTIC SUBUNIT TYPE 3"/>
    <property type="match status" value="1"/>
</dbReference>
<dbReference type="InterPro" id="IPR036940">
    <property type="entry name" value="PI3/4_kinase_cat_sf"/>
</dbReference>
<evidence type="ECO:0000259" key="16">
    <source>
        <dbReference type="PROSITE" id="PS50290"/>
    </source>
</evidence>
<dbReference type="InterPro" id="IPR057756">
    <property type="entry name" value="PI3-kinase_type3/VPS34_cat"/>
</dbReference>
<evidence type="ECO:0000256" key="3">
    <source>
        <dbReference type="ARBA" id="ARBA00006209"/>
    </source>
</evidence>
<evidence type="ECO:0000256" key="10">
    <source>
        <dbReference type="ARBA" id="ARBA00023985"/>
    </source>
</evidence>
<dbReference type="GO" id="GO:0005794">
    <property type="term" value="C:Golgi apparatus"/>
    <property type="evidence" value="ECO:0007669"/>
    <property type="project" value="UniProtKB-SubCell"/>
</dbReference>
<dbReference type="InterPro" id="IPR035892">
    <property type="entry name" value="C2_domain_sf"/>
</dbReference>
<dbReference type="CDD" id="cd00896">
    <property type="entry name" value="PI3Kc_III"/>
    <property type="match status" value="1"/>
</dbReference>
<dbReference type="Gene3D" id="1.25.40.70">
    <property type="entry name" value="Phosphatidylinositol 3-kinase, accessory domain (PIK)"/>
    <property type="match status" value="1"/>
</dbReference>
<dbReference type="EC" id="2.7.1.137" evidence="4"/>
<dbReference type="InterPro" id="IPR042236">
    <property type="entry name" value="PI3K_accessory_sf"/>
</dbReference>
<feature type="domain" description="PIK helical" evidence="17">
    <location>
        <begin position="355"/>
        <end position="619"/>
    </location>
</feature>
<dbReference type="InterPro" id="IPR015433">
    <property type="entry name" value="PI3/4_kinase"/>
</dbReference>
<reference evidence="19" key="1">
    <citation type="submission" date="2022-03" db="EMBL/GenBank/DDBJ databases">
        <authorList>
            <person name="Legras J.-L."/>
            <person name="Devillers H."/>
            <person name="Grondin C."/>
        </authorList>
    </citation>
    <scope>NUCLEOTIDE SEQUENCE</scope>
    <source>
        <strain evidence="19">CLIB 1423</strain>
    </source>
</reference>
<dbReference type="Pfam" id="PF00792">
    <property type="entry name" value="PI3K_C2"/>
    <property type="match status" value="1"/>
</dbReference>
<dbReference type="GO" id="GO:0000045">
    <property type="term" value="P:autophagosome assembly"/>
    <property type="evidence" value="ECO:0007669"/>
    <property type="project" value="TreeGrafter"/>
</dbReference>
<feature type="region of interest" description="Disordered" evidence="15">
    <location>
        <begin position="313"/>
        <end position="333"/>
    </location>
</feature>
<dbReference type="Pfam" id="PF00454">
    <property type="entry name" value="PI3_PI4_kinase"/>
    <property type="match status" value="1"/>
</dbReference>
<dbReference type="PANTHER" id="PTHR10048">
    <property type="entry name" value="PHOSPHATIDYLINOSITOL KINASE"/>
    <property type="match status" value="1"/>
</dbReference>
<keyword evidence="20" id="KW-1185">Reference proteome</keyword>
<evidence type="ECO:0000256" key="6">
    <source>
        <dbReference type="ARBA" id="ARBA00022741"/>
    </source>
</evidence>
<keyword evidence="8" id="KW-0418">Kinase</keyword>
<dbReference type="InterPro" id="IPR011009">
    <property type="entry name" value="Kinase-like_dom_sf"/>
</dbReference>
<dbReference type="SMART" id="SM00145">
    <property type="entry name" value="PI3Ka"/>
    <property type="match status" value="1"/>
</dbReference>
<evidence type="ECO:0000256" key="2">
    <source>
        <dbReference type="ARBA" id="ARBA00004481"/>
    </source>
</evidence>
<dbReference type="GO" id="GO:0034272">
    <property type="term" value="C:phosphatidylinositol 3-kinase complex, class III, type II"/>
    <property type="evidence" value="ECO:0007669"/>
    <property type="project" value="TreeGrafter"/>
</dbReference>
<dbReference type="EMBL" id="CAKXYY010000003">
    <property type="protein sequence ID" value="CAH2351408.1"/>
    <property type="molecule type" value="Genomic_DNA"/>
</dbReference>
<evidence type="ECO:0000259" key="18">
    <source>
        <dbReference type="PROSITE" id="PS51547"/>
    </source>
</evidence>
<accession>A0A9P0VX04</accession>
<dbReference type="PROSITE" id="PS00915">
    <property type="entry name" value="PI3_4_KINASE_1"/>
    <property type="match status" value="1"/>
</dbReference>
<comment type="subunit">
    <text evidence="13">Component of the autophagy-specific VPS34 PI3-kinase complex I composed of at least VPS15, VPS30, VPS34, and of the VPS34 PI3-kinase complex II composed of VPS15, VPS30, VPS34 and VPS38. Interacts with VMNA7.</text>
</comment>
<evidence type="ECO:0000256" key="15">
    <source>
        <dbReference type="SAM" id="MobiDB-lite"/>
    </source>
</evidence>
<comment type="function">
    <text evidence="12">Multifunctional phosphatidylinositol 3-kinase involved in acidification of vacuoles, pH-dependent cell growth, and autophagocytosis. Plays an important role in protein transport and virulence. Component of the autophagy-specific VPS34 PI3-kinase complex I essential to recruit the ATG8-phosphatidylinositol conjugate and the ATG12-ATG5 conjugate to the pre-autophagosomal structure. Also involved in endosome-to-Golgi retrograde transport as part of the VPS34 PI3-kinase complex II. This second complex is required for the endosome-to-Golgi retrieval of PEP1 and KEX2, and the recruitment of VPS5 and VPS7, two components of the retromer complex, to endosomal membranes (probably through the synthesis of a specific pool of phosphatidylinositol 3-phosphate recruiting the retromer to the endosomes). Finally, it might also be involved in ethanol tolerance and cell wall integrity.</text>
</comment>
<evidence type="ECO:0000256" key="7">
    <source>
        <dbReference type="ARBA" id="ARBA00022753"/>
    </source>
</evidence>
<dbReference type="CDD" id="cd08397">
    <property type="entry name" value="C2_PI3K_class_III"/>
    <property type="match status" value="1"/>
</dbReference>
<dbReference type="InterPro" id="IPR008290">
    <property type="entry name" value="PI3K_Vps34"/>
</dbReference>
<dbReference type="SMART" id="SM00142">
    <property type="entry name" value="PI3K_C2"/>
    <property type="match status" value="1"/>
</dbReference>
<dbReference type="GO" id="GO:0005524">
    <property type="term" value="F:ATP binding"/>
    <property type="evidence" value="ECO:0007669"/>
    <property type="project" value="UniProtKB-KW"/>
</dbReference>
<dbReference type="SUPFAM" id="SSF48371">
    <property type="entry name" value="ARM repeat"/>
    <property type="match status" value="1"/>
</dbReference>
<evidence type="ECO:0000256" key="11">
    <source>
        <dbReference type="ARBA" id="ARBA00041128"/>
    </source>
</evidence>
<dbReference type="Gene3D" id="2.60.40.150">
    <property type="entry name" value="C2 domain"/>
    <property type="match status" value="1"/>
</dbReference>
<dbReference type="Gene3D" id="1.10.1070.11">
    <property type="entry name" value="Phosphatidylinositol 3-/4-kinase, catalytic domain"/>
    <property type="match status" value="1"/>
</dbReference>
<dbReference type="GO" id="GO:0034271">
    <property type="term" value="C:phosphatidylinositol 3-kinase complex, class III, type I"/>
    <property type="evidence" value="ECO:0007669"/>
    <property type="project" value="TreeGrafter"/>
</dbReference>
<dbReference type="InterPro" id="IPR016024">
    <property type="entry name" value="ARM-type_fold"/>
</dbReference>
<dbReference type="GO" id="GO:0048015">
    <property type="term" value="P:phosphatidylinositol-mediated signaling"/>
    <property type="evidence" value="ECO:0007669"/>
    <property type="project" value="TreeGrafter"/>
</dbReference>
<name>A0A9P0VX04_9ASCO</name>
<dbReference type="PROSITE" id="PS51545">
    <property type="entry name" value="PIK_HELICAL"/>
    <property type="match status" value="1"/>
</dbReference>
<dbReference type="FunFam" id="1.10.1070.11:FF:000002">
    <property type="entry name" value="Phosphatidylinositol 3-kinase catalytic subunit type 3"/>
    <property type="match status" value="1"/>
</dbReference>
<dbReference type="GO" id="GO:0010008">
    <property type="term" value="C:endosome membrane"/>
    <property type="evidence" value="ECO:0007669"/>
    <property type="project" value="UniProtKB-SubCell"/>
</dbReference>
<gene>
    <name evidence="19" type="ORF">CLIB1423_03S05622</name>
</gene>
<evidence type="ECO:0000313" key="20">
    <source>
        <dbReference type="Proteomes" id="UP000837801"/>
    </source>
</evidence>
<feature type="domain" description="PI3K/PI4K catalytic" evidence="16">
    <location>
        <begin position="708"/>
        <end position="1069"/>
    </location>
</feature>
<dbReference type="GO" id="GO:0000407">
    <property type="term" value="C:phagophore assembly site"/>
    <property type="evidence" value="ECO:0007669"/>
    <property type="project" value="TreeGrafter"/>
</dbReference>
<comment type="similarity">
    <text evidence="3">Belongs to the PI3/PI4-kinase family. Type III PI4K subfamily.</text>
</comment>
<keyword evidence="6" id="KW-0547">Nucleotide-binding</keyword>
<evidence type="ECO:0000256" key="4">
    <source>
        <dbReference type="ARBA" id="ARBA00012073"/>
    </source>
</evidence>
<keyword evidence="5" id="KW-0808">Transferase</keyword>
<dbReference type="InterPro" id="IPR000403">
    <property type="entry name" value="PI3/4_kinase_cat_dom"/>
</dbReference>
<dbReference type="OrthoDB" id="67688at2759"/>
<keyword evidence="9" id="KW-0067">ATP-binding</keyword>
<evidence type="ECO:0000313" key="19">
    <source>
        <dbReference type="EMBL" id="CAH2351408.1"/>
    </source>
</evidence>
<evidence type="ECO:0000256" key="14">
    <source>
        <dbReference type="ARBA" id="ARBA00077947"/>
    </source>
</evidence>
<dbReference type="SUPFAM" id="SSF56112">
    <property type="entry name" value="Protein kinase-like (PK-like)"/>
    <property type="match status" value="1"/>
</dbReference>
<dbReference type="AlphaFoldDB" id="A0A9P0VX04"/>
<sequence length="1085" mass="124173">MADINLLTDTNTSTFGLSKDLIAPVAIKIGYLQSNLGSSTNHLHPSSEKYSNPEIFKKVSGIVSNSELFVTIQLFDGPSQNPITVPIQTPYKTFSNNKRVWDQYLQLPINYNQISYKSYIRIKIWEIVDTKAVPFGIGCVSLFNKDNSSLRNGSQKVRIFDYDGTSNGIPVEYRSSSDLTFMEKKLISYENGDFEKNSWLDKMVLPKVEETRSKDRKKSQIYDEKEICPYYLYIEFPNFDMPVVFSDVTYKTTPFLLGLQAESFINNQDKQILANDINNPNVLINAVEIPLSSKHSIANVKVYDPDFQFAYPQVQQQQSQQQPSQQQQQQQQTLDPIELKYHKLERHVNNNPLLDKELKPSPQVRDELMRILQKPSNIELTDIEKNLIWRFRYYFSKNNLSANDNEQPNENRIAVVVGSTKNTKFFFTKFLKSINWDNDYELNLVFNEIIPTYWTVDKIQIGDALELLGNYFNPYTLTSDTGNTGAAPSTNSNPLSKDLGGEESRLQKIFGYVSFLKKFAVDRLKLAPADELLLYLLQLVQALKYESLVFDSMEASSLSKHSSVTELKSPLATFLISKSIENETLGNFFYWYVKVENEDQLNKTGIQTNNNKLAIYSQVLNKYIEELKARSEARKLPNYKHLKRQIWFIKKLTNLVELLRNTFKKNEATSKKVQFLRDYLADSSNELLKFQDPFPLPLDPSVIICGCYPEESSVFKSSLAPLKITFKTVVNFHESDYKKKNFRYGKYPLMFKIGDDLRQDQLVIQIINLMDQLLKNENLDLRLTPYKILATSPIAGFIQFVPNETLDSVLANYGALNPLDNSNNNNHSNNANNETINNHSNNNEVVSTANQATVANATSETQVPSNGILNYLRLHNDQVDFTDDFVSTVSDVDASATTNPPQRLQKHAISSDLGVSTYIMDNYVKSCAGYCVITYLLGVGDRHLDNLLLSPNGKFWHADFGYILGRDPKPFPPLMKLPIQVIVGMGGLNHENFNIFRNYCFITYTTLRKNSNLILNLFLLMLDANIPDIQIDPQRAIEKVQEKFCLEMSEEEAILHFQNLINDSVNAFLPVVIDRLHSLAQYWRA</sequence>
<dbReference type="SUPFAM" id="SSF49562">
    <property type="entry name" value="C2 domain (Calcium/lipid-binding domain, CaLB)"/>
    <property type="match status" value="1"/>
</dbReference>
<dbReference type="GO" id="GO:0016303">
    <property type="term" value="F:1-phosphatidylinositol-3-kinase activity"/>
    <property type="evidence" value="ECO:0007669"/>
    <property type="project" value="UniProtKB-EC"/>
</dbReference>
<dbReference type="PROSITE" id="PS00916">
    <property type="entry name" value="PI3_4_KINASE_2"/>
    <property type="match status" value="1"/>
</dbReference>
<dbReference type="GO" id="GO:0005777">
    <property type="term" value="C:peroxisome"/>
    <property type="evidence" value="ECO:0007669"/>
    <property type="project" value="TreeGrafter"/>
</dbReference>
<evidence type="ECO:0000256" key="8">
    <source>
        <dbReference type="ARBA" id="ARBA00022777"/>
    </source>
</evidence>
<dbReference type="InterPro" id="IPR018936">
    <property type="entry name" value="PI3/4_kinase_CS"/>
</dbReference>
<dbReference type="PROSITE" id="PS50290">
    <property type="entry name" value="PI3_4_KINASE_3"/>
    <property type="match status" value="1"/>
</dbReference>